<proteinExistence type="predicted"/>
<gene>
    <name evidence="1" type="ORF">CBM2587_B90340</name>
</gene>
<evidence type="ECO:0000313" key="1">
    <source>
        <dbReference type="EMBL" id="SOY67890.1"/>
    </source>
</evidence>
<reference evidence="1" key="1">
    <citation type="submission" date="2018-01" db="EMBL/GenBank/DDBJ databases">
        <authorList>
            <person name="Clerissi C."/>
        </authorList>
    </citation>
    <scope>NUCLEOTIDE SEQUENCE</scope>
    <source>
        <strain evidence="1">Cupriavidus sp. LMG 19464</strain>
    </source>
</reference>
<dbReference type="Proteomes" id="UP000256780">
    <property type="component" value="Chromosome CBM2587_b"/>
</dbReference>
<organism evidence="1">
    <name type="scientific">Cupriavidus taiwanensis</name>
    <dbReference type="NCBI Taxonomy" id="164546"/>
    <lineage>
        <taxon>Bacteria</taxon>
        <taxon>Pseudomonadati</taxon>
        <taxon>Pseudomonadota</taxon>
        <taxon>Betaproteobacteria</taxon>
        <taxon>Burkholderiales</taxon>
        <taxon>Burkholderiaceae</taxon>
        <taxon>Cupriavidus</taxon>
    </lineage>
</organism>
<accession>A0A375CDB9</accession>
<dbReference type="EMBL" id="OFSQ01000038">
    <property type="protein sequence ID" value="SOY67890.1"/>
    <property type="molecule type" value="Genomic_DNA"/>
</dbReference>
<dbReference type="AlphaFoldDB" id="A0A375CDB9"/>
<comment type="caution">
    <text evidence="1">The sequence shown here is derived from an EMBL/GenBank/DDBJ whole genome shotgun (WGS) entry which is preliminary data.</text>
</comment>
<name>A0A375CDB9_9BURK</name>
<protein>
    <submittedName>
        <fullName evidence="1">Uncharacterized protein</fullName>
    </submittedName>
</protein>
<sequence>MYHFNRILDFANGLCVRGFMAGIGVYAHAEDQGAACARAGAPIQT</sequence>